<dbReference type="Pfam" id="PF01047">
    <property type="entry name" value="MarR"/>
    <property type="match status" value="1"/>
</dbReference>
<gene>
    <name evidence="2" type="primary">mprA_2</name>
    <name evidence="2" type="ORF">DEAC_c10320</name>
</gene>
<name>A0A0J1FVU0_9FIRM</name>
<evidence type="ECO:0000259" key="1">
    <source>
        <dbReference type="PROSITE" id="PS50995"/>
    </source>
</evidence>
<dbReference type="Gene3D" id="1.10.10.10">
    <property type="entry name" value="Winged helix-like DNA-binding domain superfamily/Winged helix DNA-binding domain"/>
    <property type="match status" value="1"/>
</dbReference>
<dbReference type="InterPro" id="IPR000835">
    <property type="entry name" value="HTH_MarR-typ"/>
</dbReference>
<dbReference type="PANTHER" id="PTHR33164:SF43">
    <property type="entry name" value="HTH-TYPE TRANSCRIPTIONAL REPRESSOR YETL"/>
    <property type="match status" value="1"/>
</dbReference>
<dbReference type="Proteomes" id="UP000036356">
    <property type="component" value="Unassembled WGS sequence"/>
</dbReference>
<evidence type="ECO:0000313" key="2">
    <source>
        <dbReference type="EMBL" id="KLU67098.1"/>
    </source>
</evidence>
<dbReference type="SMART" id="SM00347">
    <property type="entry name" value="HTH_MARR"/>
    <property type="match status" value="1"/>
</dbReference>
<sequence>MKLDKNEAIVAELERTMAQFRRFGGQIKSSHAIRPSEFTLLHTIIQCTERDPKGIKVSDLSFQLQITPAGVTHIINTLEERGYMERLADPTDRRVVLVRATEKGKEIVQAMRIEHFDFLKGLTNYLGEHDSKELIRILSAALSYLKNRG</sequence>
<dbReference type="PROSITE" id="PS50995">
    <property type="entry name" value="HTH_MARR_2"/>
    <property type="match status" value="1"/>
</dbReference>
<reference evidence="2 3" key="1">
    <citation type="submission" date="2015-06" db="EMBL/GenBank/DDBJ databases">
        <title>Draft genome of the moderately acidophilic sulfate reducer Candidatus Desulfosporosinus acididurans strain M1.</title>
        <authorList>
            <person name="Poehlein A."/>
            <person name="Petzsch P."/>
            <person name="Johnson B.D."/>
            <person name="Schloemann M."/>
            <person name="Daniel R."/>
            <person name="Muehling M."/>
        </authorList>
    </citation>
    <scope>NUCLEOTIDE SEQUENCE [LARGE SCALE GENOMIC DNA]</scope>
    <source>
        <strain evidence="2 3">M1</strain>
    </source>
</reference>
<dbReference type="PRINTS" id="PR00598">
    <property type="entry name" value="HTHMARR"/>
</dbReference>
<dbReference type="AlphaFoldDB" id="A0A0J1FVU0"/>
<dbReference type="PANTHER" id="PTHR33164">
    <property type="entry name" value="TRANSCRIPTIONAL REGULATOR, MARR FAMILY"/>
    <property type="match status" value="1"/>
</dbReference>
<dbReference type="RefSeq" id="WP_053006284.1">
    <property type="nucleotide sequence ID" value="NZ_LDZY01000003.1"/>
</dbReference>
<comment type="caution">
    <text evidence="2">The sequence shown here is derived from an EMBL/GenBank/DDBJ whole genome shotgun (WGS) entry which is preliminary data.</text>
</comment>
<keyword evidence="3" id="KW-1185">Reference proteome</keyword>
<dbReference type="STRING" id="476652.DEAC_c10320"/>
<organism evidence="2 3">
    <name type="scientific">Desulfosporosinus acididurans</name>
    <dbReference type="NCBI Taxonomy" id="476652"/>
    <lineage>
        <taxon>Bacteria</taxon>
        <taxon>Bacillati</taxon>
        <taxon>Bacillota</taxon>
        <taxon>Clostridia</taxon>
        <taxon>Eubacteriales</taxon>
        <taxon>Desulfitobacteriaceae</taxon>
        <taxon>Desulfosporosinus</taxon>
    </lineage>
</organism>
<dbReference type="PATRIC" id="fig|476652.3.peg.1062"/>
<dbReference type="SUPFAM" id="SSF46785">
    <property type="entry name" value="Winged helix' DNA-binding domain"/>
    <property type="match status" value="1"/>
</dbReference>
<dbReference type="GO" id="GO:0003700">
    <property type="term" value="F:DNA-binding transcription factor activity"/>
    <property type="evidence" value="ECO:0007669"/>
    <property type="project" value="InterPro"/>
</dbReference>
<proteinExistence type="predicted"/>
<dbReference type="InterPro" id="IPR036388">
    <property type="entry name" value="WH-like_DNA-bd_sf"/>
</dbReference>
<feature type="domain" description="HTH marR-type" evidence="1">
    <location>
        <begin position="1"/>
        <end position="143"/>
    </location>
</feature>
<accession>A0A0J1FVU0</accession>
<dbReference type="EMBL" id="LDZY01000003">
    <property type="protein sequence ID" value="KLU67098.1"/>
    <property type="molecule type" value="Genomic_DNA"/>
</dbReference>
<dbReference type="InterPro" id="IPR039422">
    <property type="entry name" value="MarR/SlyA-like"/>
</dbReference>
<dbReference type="GO" id="GO:0006950">
    <property type="term" value="P:response to stress"/>
    <property type="evidence" value="ECO:0007669"/>
    <property type="project" value="TreeGrafter"/>
</dbReference>
<dbReference type="InterPro" id="IPR036390">
    <property type="entry name" value="WH_DNA-bd_sf"/>
</dbReference>
<evidence type="ECO:0000313" key="3">
    <source>
        <dbReference type="Proteomes" id="UP000036356"/>
    </source>
</evidence>
<protein>
    <submittedName>
        <fullName evidence="2">Transcriptional repressor MprA</fullName>
    </submittedName>
</protein>